<dbReference type="InterPro" id="IPR000073">
    <property type="entry name" value="AB_hydrolase_1"/>
</dbReference>
<feature type="signal peptide" evidence="1">
    <location>
        <begin position="1"/>
        <end position="19"/>
    </location>
</feature>
<dbReference type="GO" id="GO:0016787">
    <property type="term" value="F:hydrolase activity"/>
    <property type="evidence" value="ECO:0007669"/>
    <property type="project" value="UniProtKB-KW"/>
</dbReference>
<dbReference type="PRINTS" id="PR00111">
    <property type="entry name" value="ABHYDROLASE"/>
</dbReference>
<reference evidence="3 4" key="1">
    <citation type="submission" date="2019-12" db="EMBL/GenBank/DDBJ databases">
        <title>Strain KN286 was isolated from seawater, which was collected from Caroline Seamount in the tropical western Pacific.</title>
        <authorList>
            <person name="Wang Q."/>
        </authorList>
    </citation>
    <scope>NUCLEOTIDE SEQUENCE [LARGE SCALE GENOMIC DNA]</scope>
    <source>
        <strain evidence="3 4">KN286</strain>
    </source>
</reference>
<dbReference type="SUPFAM" id="SSF53474">
    <property type="entry name" value="alpha/beta-Hydrolases"/>
    <property type="match status" value="1"/>
</dbReference>
<dbReference type="AlphaFoldDB" id="A0A6B0TV20"/>
<proteinExistence type="predicted"/>
<keyword evidence="4" id="KW-1185">Reference proteome</keyword>
<evidence type="ECO:0000259" key="2">
    <source>
        <dbReference type="Pfam" id="PF12697"/>
    </source>
</evidence>
<keyword evidence="3" id="KW-0378">Hydrolase</keyword>
<dbReference type="PANTHER" id="PTHR43433">
    <property type="entry name" value="HYDROLASE, ALPHA/BETA FOLD FAMILY PROTEIN"/>
    <property type="match status" value="1"/>
</dbReference>
<keyword evidence="1" id="KW-0732">Signal</keyword>
<organism evidence="3 4">
    <name type="scientific">Oceanomicrobium pacificus</name>
    <dbReference type="NCBI Taxonomy" id="2692916"/>
    <lineage>
        <taxon>Bacteria</taxon>
        <taxon>Pseudomonadati</taxon>
        <taxon>Pseudomonadota</taxon>
        <taxon>Alphaproteobacteria</taxon>
        <taxon>Rhodobacterales</taxon>
        <taxon>Paracoccaceae</taxon>
        <taxon>Oceanomicrobium</taxon>
    </lineage>
</organism>
<sequence length="233" mass="25053">MTLPLLLLPGMMCNARLFAPQVAALSPSRTVSVPGIGGADNMTELAAAVLADAPDRFALGGVSMGGIVAMEIVRQAPDRVAGLALLSTNPLPETDTIRLWREPQIEAVQAGHLQRVMRDELKPNYVSDVPHRQEVLDTCMTMAVELGPDVFVRQSRALQSRPDQTETLRALDVPALVLCGSEDLLCPVARHEMMHELIPDSTLTILPGIGHLATLEAPDDVTAALEGWLAHVH</sequence>
<gene>
    <name evidence="3" type="ORF">GSH16_05050</name>
</gene>
<dbReference type="Gene3D" id="3.40.50.1820">
    <property type="entry name" value="alpha/beta hydrolase"/>
    <property type="match status" value="1"/>
</dbReference>
<feature type="chain" id="PRO_5025421034" evidence="1">
    <location>
        <begin position="20"/>
        <end position="233"/>
    </location>
</feature>
<dbReference type="EMBL" id="WUWG01000001">
    <property type="protein sequence ID" value="MXU64803.1"/>
    <property type="molecule type" value="Genomic_DNA"/>
</dbReference>
<dbReference type="InterPro" id="IPR050471">
    <property type="entry name" value="AB_hydrolase"/>
</dbReference>
<dbReference type="Pfam" id="PF12697">
    <property type="entry name" value="Abhydrolase_6"/>
    <property type="match status" value="1"/>
</dbReference>
<evidence type="ECO:0000256" key="1">
    <source>
        <dbReference type="SAM" id="SignalP"/>
    </source>
</evidence>
<dbReference type="PANTHER" id="PTHR43433:SF4">
    <property type="entry name" value="NON-HEME CHLOROPEROXIDASE-RELATED"/>
    <property type="match status" value="1"/>
</dbReference>
<evidence type="ECO:0000313" key="4">
    <source>
        <dbReference type="Proteomes" id="UP000436016"/>
    </source>
</evidence>
<name>A0A6B0TV20_9RHOB</name>
<comment type="caution">
    <text evidence="3">The sequence shown here is derived from an EMBL/GenBank/DDBJ whole genome shotgun (WGS) entry which is preliminary data.</text>
</comment>
<evidence type="ECO:0000313" key="3">
    <source>
        <dbReference type="EMBL" id="MXU64803.1"/>
    </source>
</evidence>
<dbReference type="InterPro" id="IPR029058">
    <property type="entry name" value="AB_hydrolase_fold"/>
</dbReference>
<feature type="domain" description="AB hydrolase-1" evidence="2">
    <location>
        <begin position="5"/>
        <end position="223"/>
    </location>
</feature>
<protein>
    <submittedName>
        <fullName evidence="3">Alpha/beta fold hydrolase</fullName>
    </submittedName>
</protein>
<accession>A0A6B0TV20</accession>
<dbReference type="Proteomes" id="UP000436016">
    <property type="component" value="Unassembled WGS sequence"/>
</dbReference>
<dbReference type="RefSeq" id="WP_160852521.1">
    <property type="nucleotide sequence ID" value="NZ_WUWG01000001.1"/>
</dbReference>